<dbReference type="Gene3D" id="3.10.180.10">
    <property type="entry name" value="2,3-Dihydroxybiphenyl 1,2-Dioxygenase, domain 1"/>
    <property type="match status" value="1"/>
</dbReference>
<comment type="caution">
    <text evidence="2">The sequence shown here is derived from an EMBL/GenBank/DDBJ whole genome shotgun (WGS) entry which is preliminary data.</text>
</comment>
<dbReference type="InterPro" id="IPR029068">
    <property type="entry name" value="Glyas_Bleomycin-R_OHBP_Dase"/>
</dbReference>
<reference evidence="2" key="2">
    <citation type="submission" date="2023-03" db="EMBL/GenBank/DDBJ databases">
        <authorList>
            <person name="Shen W."/>
            <person name="Cai J."/>
        </authorList>
    </citation>
    <scope>NUCLEOTIDE SEQUENCE</scope>
    <source>
        <strain evidence="2">P82-2</strain>
    </source>
</reference>
<dbReference type="InterPro" id="IPR037523">
    <property type="entry name" value="VOC_core"/>
</dbReference>
<gene>
    <name evidence="3" type="ORF">A9Y57_00820</name>
    <name evidence="2" type="ORF">P7G31_01475</name>
</gene>
<dbReference type="Proteomes" id="UP001180515">
    <property type="component" value="Unassembled WGS sequence"/>
</dbReference>
<feature type="domain" description="VOC" evidence="1">
    <location>
        <begin position="3"/>
        <end position="130"/>
    </location>
</feature>
<dbReference type="CDD" id="cd07251">
    <property type="entry name" value="VOC_like"/>
    <property type="match status" value="1"/>
</dbReference>
<sequence length="143" mass="16203">MNRINLICLGVRDMAKSVTFYRDGLGFETKETADSPNVIFFNNAGTKLELYPIDLLAEDFGHSLPTLEANQFNGMTLAYNTTSKTEVYAIFELALKAGARILKEPQEVFWGGFHAYFADPDNYVWEVCWNPGMPFDDNEMVII</sequence>
<dbReference type="InterPro" id="IPR004360">
    <property type="entry name" value="Glyas_Fos-R_dOase_dom"/>
</dbReference>
<name>A0A2I8AK27_9STRE</name>
<dbReference type="AlphaFoldDB" id="A0A2I8AK27"/>
<dbReference type="EMBL" id="JARQAG010000001">
    <property type="protein sequence ID" value="MDT2730921.1"/>
    <property type="molecule type" value="Genomic_DNA"/>
</dbReference>
<dbReference type="SUPFAM" id="SSF54593">
    <property type="entry name" value="Glyoxalase/Bleomycin resistance protein/Dihydroxybiphenyl dioxygenase"/>
    <property type="match status" value="1"/>
</dbReference>
<organism evidence="2 5">
    <name type="scientific">Streptococcus parauberis</name>
    <dbReference type="NCBI Taxonomy" id="1348"/>
    <lineage>
        <taxon>Bacteria</taxon>
        <taxon>Bacillati</taxon>
        <taxon>Bacillota</taxon>
        <taxon>Bacilli</taxon>
        <taxon>Lactobacillales</taxon>
        <taxon>Streptococcaceae</taxon>
        <taxon>Streptococcus</taxon>
    </lineage>
</organism>
<dbReference type="PANTHER" id="PTHR36503:SF1">
    <property type="entry name" value="BLR2520 PROTEIN"/>
    <property type="match status" value="1"/>
</dbReference>
<proteinExistence type="predicted"/>
<evidence type="ECO:0000313" key="2">
    <source>
        <dbReference type="EMBL" id="MDT2730921.1"/>
    </source>
</evidence>
<accession>A0A2I8AK27</accession>
<dbReference type="Pfam" id="PF00903">
    <property type="entry name" value="Glyoxalase"/>
    <property type="match status" value="1"/>
</dbReference>
<evidence type="ECO:0000259" key="1">
    <source>
        <dbReference type="PROSITE" id="PS51819"/>
    </source>
</evidence>
<dbReference type="EMBL" id="NSGR01000008">
    <property type="protein sequence ID" value="PCH12105.1"/>
    <property type="molecule type" value="Genomic_DNA"/>
</dbReference>
<evidence type="ECO:0000313" key="4">
    <source>
        <dbReference type="Proteomes" id="UP000217465"/>
    </source>
</evidence>
<dbReference type="RefSeq" id="WP_004234339.1">
    <property type="nucleotide sequence ID" value="NZ_CP025420.1"/>
</dbReference>
<dbReference type="PROSITE" id="PS51819">
    <property type="entry name" value="VOC"/>
    <property type="match status" value="1"/>
</dbReference>
<dbReference type="Proteomes" id="UP000217465">
    <property type="component" value="Unassembled WGS sequence"/>
</dbReference>
<evidence type="ECO:0000313" key="3">
    <source>
        <dbReference type="EMBL" id="PCH12105.1"/>
    </source>
</evidence>
<evidence type="ECO:0000313" key="5">
    <source>
        <dbReference type="Proteomes" id="UP001180515"/>
    </source>
</evidence>
<dbReference type="PANTHER" id="PTHR36503">
    <property type="entry name" value="BLR2520 PROTEIN"/>
    <property type="match status" value="1"/>
</dbReference>
<reference evidence="3 4" key="1">
    <citation type="submission" date="2016-06" db="EMBL/GenBank/DDBJ databases">
        <authorList>
            <person name="Haines A.N."/>
            <person name="Council K.R."/>
        </authorList>
    </citation>
    <scope>NUCLEOTIDE SEQUENCE [LARGE SCALE GENOMIC DNA]</scope>
    <source>
        <strain evidence="3 4">SP158-29</strain>
    </source>
</reference>
<protein>
    <submittedName>
        <fullName evidence="3">Glyoxalase-like domain protein</fullName>
    </submittedName>
    <submittedName>
        <fullName evidence="2">VOC family protein</fullName>
    </submittedName>
</protein>